<dbReference type="AlphaFoldDB" id="A0A9N9KG35"/>
<proteinExistence type="predicted"/>
<comment type="caution">
    <text evidence="1">The sequence shown here is derived from an EMBL/GenBank/DDBJ whole genome shotgun (WGS) entry which is preliminary data.</text>
</comment>
<dbReference type="Proteomes" id="UP000789759">
    <property type="component" value="Unassembled WGS sequence"/>
</dbReference>
<name>A0A9N9KG35_9GLOM</name>
<evidence type="ECO:0000313" key="2">
    <source>
        <dbReference type="Proteomes" id="UP000789759"/>
    </source>
</evidence>
<feature type="non-terminal residue" evidence="1">
    <location>
        <position position="1"/>
    </location>
</feature>
<dbReference type="EMBL" id="CAJVQA010058205">
    <property type="protein sequence ID" value="CAG8826940.1"/>
    <property type="molecule type" value="Genomic_DNA"/>
</dbReference>
<sequence>VLVSNWYYWKDSIFPIRDFKMGFQSLHPDWYITPKPVPRATGPEREKQYQQLYRIWLTIIQ</sequence>
<keyword evidence="2" id="KW-1185">Reference proteome</keyword>
<accession>A0A9N9KG35</accession>
<evidence type="ECO:0000313" key="1">
    <source>
        <dbReference type="EMBL" id="CAG8826940.1"/>
    </source>
</evidence>
<reference evidence="1" key="1">
    <citation type="submission" date="2021-06" db="EMBL/GenBank/DDBJ databases">
        <authorList>
            <person name="Kallberg Y."/>
            <person name="Tangrot J."/>
            <person name="Rosling A."/>
        </authorList>
    </citation>
    <scope>NUCLEOTIDE SEQUENCE</scope>
    <source>
        <strain evidence="1">FL966</strain>
    </source>
</reference>
<protein>
    <submittedName>
        <fullName evidence="1">1287_t:CDS:1</fullName>
    </submittedName>
</protein>
<gene>
    <name evidence="1" type="ORF">CPELLU_LOCUS20260</name>
</gene>
<organism evidence="1 2">
    <name type="scientific">Cetraspora pellucida</name>
    <dbReference type="NCBI Taxonomy" id="1433469"/>
    <lineage>
        <taxon>Eukaryota</taxon>
        <taxon>Fungi</taxon>
        <taxon>Fungi incertae sedis</taxon>
        <taxon>Mucoromycota</taxon>
        <taxon>Glomeromycotina</taxon>
        <taxon>Glomeromycetes</taxon>
        <taxon>Diversisporales</taxon>
        <taxon>Gigasporaceae</taxon>
        <taxon>Cetraspora</taxon>
    </lineage>
</organism>
<feature type="non-terminal residue" evidence="1">
    <location>
        <position position="61"/>
    </location>
</feature>